<dbReference type="RefSeq" id="WP_069432207.1">
    <property type="nucleotide sequence ID" value="NZ_MEHA01000034.1"/>
</dbReference>
<reference evidence="1 2" key="1">
    <citation type="submission" date="2016-08" db="EMBL/GenBank/DDBJ databases">
        <authorList>
            <person name="Seilhamer J.J."/>
        </authorList>
    </citation>
    <scope>NUCLEOTIDE SEQUENCE [LARGE SCALE GENOMIC DNA]</scope>
    <source>
        <strain evidence="1 2">NML150140-1</strain>
    </source>
</reference>
<dbReference type="AlphaFoldDB" id="A0A1E3U8K1"/>
<sequence>MDERKEILQDTIDRLIETALQELDQKLPEAGGEAALSHISDQIRQDAQLDEQHRKLMLDYIRQLNQVTCRQCRHLYRQGALDCVLLLRGLGVIR</sequence>
<organism evidence="1 2">
    <name type="scientific">Eisenbergiella tayi</name>
    <dbReference type="NCBI Taxonomy" id="1432052"/>
    <lineage>
        <taxon>Bacteria</taxon>
        <taxon>Bacillati</taxon>
        <taxon>Bacillota</taxon>
        <taxon>Clostridia</taxon>
        <taxon>Lachnospirales</taxon>
        <taxon>Lachnospiraceae</taxon>
        <taxon>Eisenbergiella</taxon>
    </lineage>
</organism>
<comment type="caution">
    <text evidence="1">The sequence shown here is derived from an EMBL/GenBank/DDBJ whole genome shotgun (WGS) entry which is preliminary data.</text>
</comment>
<dbReference type="EMBL" id="MEHA01000034">
    <property type="protein sequence ID" value="ODR43519.1"/>
    <property type="molecule type" value="Genomic_DNA"/>
</dbReference>
<dbReference type="OrthoDB" id="2067901at2"/>
<evidence type="ECO:0000313" key="2">
    <source>
        <dbReference type="Proteomes" id="UP000094271"/>
    </source>
</evidence>
<gene>
    <name evidence="1" type="ORF">BEI59_30230</name>
</gene>
<accession>A0A1E3U8K1</accession>
<dbReference type="Proteomes" id="UP000094271">
    <property type="component" value="Unassembled WGS sequence"/>
</dbReference>
<protein>
    <submittedName>
        <fullName evidence="1">Uncharacterized protein</fullName>
    </submittedName>
</protein>
<evidence type="ECO:0000313" key="1">
    <source>
        <dbReference type="EMBL" id="ODR43519.1"/>
    </source>
</evidence>
<proteinExistence type="predicted"/>
<name>A0A1E3U8K1_9FIRM</name>